<dbReference type="GO" id="GO:0000155">
    <property type="term" value="F:phosphorelay sensor kinase activity"/>
    <property type="evidence" value="ECO:0007669"/>
    <property type="project" value="InterPro"/>
</dbReference>
<evidence type="ECO:0000256" key="4">
    <source>
        <dbReference type="ARBA" id="ARBA00022679"/>
    </source>
</evidence>
<keyword evidence="9" id="KW-1133">Transmembrane helix</keyword>
<keyword evidence="6" id="KW-0418">Kinase</keyword>
<feature type="domain" description="Histidine kinase" evidence="10">
    <location>
        <begin position="68"/>
        <end position="261"/>
    </location>
</feature>
<dbReference type="SUPFAM" id="SSF55874">
    <property type="entry name" value="ATPase domain of HSP90 chaperone/DNA topoisomerase II/histidine kinase"/>
    <property type="match status" value="1"/>
</dbReference>
<dbReference type="Pfam" id="PF07730">
    <property type="entry name" value="HisKA_3"/>
    <property type="match status" value="1"/>
</dbReference>
<dbReference type="Pfam" id="PF02518">
    <property type="entry name" value="HATPase_c"/>
    <property type="match status" value="1"/>
</dbReference>
<evidence type="ECO:0000256" key="6">
    <source>
        <dbReference type="ARBA" id="ARBA00022777"/>
    </source>
</evidence>
<dbReference type="PANTHER" id="PTHR24421">
    <property type="entry name" value="NITRATE/NITRITE SENSOR PROTEIN NARX-RELATED"/>
    <property type="match status" value="1"/>
</dbReference>
<keyword evidence="9" id="KW-0472">Membrane</keyword>
<evidence type="ECO:0000256" key="8">
    <source>
        <dbReference type="ARBA" id="ARBA00023012"/>
    </source>
</evidence>
<dbReference type="OrthoDB" id="9760839at2"/>
<evidence type="ECO:0000256" key="7">
    <source>
        <dbReference type="ARBA" id="ARBA00022840"/>
    </source>
</evidence>
<dbReference type="PROSITE" id="PS50109">
    <property type="entry name" value="HIS_KIN"/>
    <property type="match status" value="1"/>
</dbReference>
<dbReference type="InterPro" id="IPR005467">
    <property type="entry name" value="His_kinase_dom"/>
</dbReference>
<dbReference type="EMBL" id="PTRA01000001">
    <property type="protein sequence ID" value="PQA58366.1"/>
    <property type="molecule type" value="Genomic_DNA"/>
</dbReference>
<dbReference type="Gene3D" id="1.20.5.1930">
    <property type="match status" value="1"/>
</dbReference>
<dbReference type="CDD" id="cd16917">
    <property type="entry name" value="HATPase_UhpB-NarQ-NarX-like"/>
    <property type="match status" value="1"/>
</dbReference>
<evidence type="ECO:0000259" key="10">
    <source>
        <dbReference type="PROSITE" id="PS50109"/>
    </source>
</evidence>
<proteinExistence type="predicted"/>
<evidence type="ECO:0000313" key="11">
    <source>
        <dbReference type="EMBL" id="PQA58366.1"/>
    </source>
</evidence>
<dbReference type="InterPro" id="IPR011712">
    <property type="entry name" value="Sig_transdc_His_kin_sub3_dim/P"/>
</dbReference>
<keyword evidence="9" id="KW-0812">Transmembrane</keyword>
<gene>
    <name evidence="11" type="ORF">C5O19_01440</name>
</gene>
<dbReference type="InterPro" id="IPR003594">
    <property type="entry name" value="HATPase_dom"/>
</dbReference>
<evidence type="ECO:0000256" key="3">
    <source>
        <dbReference type="ARBA" id="ARBA00022553"/>
    </source>
</evidence>
<protein>
    <recommendedName>
        <fullName evidence="2">histidine kinase</fullName>
        <ecNumber evidence="2">2.7.13.3</ecNumber>
    </recommendedName>
</protein>
<dbReference type="GO" id="GO:0046983">
    <property type="term" value="F:protein dimerization activity"/>
    <property type="evidence" value="ECO:0007669"/>
    <property type="project" value="InterPro"/>
</dbReference>
<dbReference type="Gene3D" id="3.30.565.10">
    <property type="entry name" value="Histidine kinase-like ATPase, C-terminal domain"/>
    <property type="match status" value="1"/>
</dbReference>
<organism evidence="11 12">
    <name type="scientific">Siphonobacter curvatus</name>
    <dbReference type="NCBI Taxonomy" id="2094562"/>
    <lineage>
        <taxon>Bacteria</taxon>
        <taxon>Pseudomonadati</taxon>
        <taxon>Bacteroidota</taxon>
        <taxon>Cytophagia</taxon>
        <taxon>Cytophagales</taxon>
        <taxon>Cytophagaceae</taxon>
        <taxon>Siphonobacter</taxon>
    </lineage>
</organism>
<name>A0A2S7IL33_9BACT</name>
<keyword evidence="8" id="KW-0902">Two-component regulatory system</keyword>
<dbReference type="EC" id="2.7.13.3" evidence="2"/>
<evidence type="ECO:0000256" key="1">
    <source>
        <dbReference type="ARBA" id="ARBA00000085"/>
    </source>
</evidence>
<sequence length="262" mass="29632">MNHTLDDFPLTLAAGITFTALMGLSSLLFFVITRRKQLRQKEFIRYLEGSLEASIRSQEAEAQRIAADLHEDIGSLLSATRMSFSLVTRYLDNCPESLQSAEQTKRLLEEAVKNVRRITKEIQPPALEKLGLVVVLQELVEKVQHAHPEVLIDLECRGEEYRLDRSVEFILFRVAQELLQNSLKHADASRIELLLLYQPKRVFFTLSDNGMGFDWPKVQQQTTPLGLKNIESRLSVVGGHVVFETSPGQGTHTVVDIPLHTS</sequence>
<evidence type="ECO:0000256" key="5">
    <source>
        <dbReference type="ARBA" id="ARBA00022741"/>
    </source>
</evidence>
<dbReference type="GO" id="GO:0016020">
    <property type="term" value="C:membrane"/>
    <property type="evidence" value="ECO:0007669"/>
    <property type="project" value="InterPro"/>
</dbReference>
<keyword evidence="12" id="KW-1185">Reference proteome</keyword>
<feature type="transmembrane region" description="Helical" evidence="9">
    <location>
        <begin position="12"/>
        <end position="32"/>
    </location>
</feature>
<dbReference type="Proteomes" id="UP000239590">
    <property type="component" value="Unassembled WGS sequence"/>
</dbReference>
<keyword evidence="3" id="KW-0597">Phosphoprotein</keyword>
<comment type="catalytic activity">
    <reaction evidence="1">
        <text>ATP + protein L-histidine = ADP + protein N-phospho-L-histidine.</text>
        <dbReference type="EC" id="2.7.13.3"/>
    </reaction>
</comment>
<evidence type="ECO:0000256" key="9">
    <source>
        <dbReference type="SAM" id="Phobius"/>
    </source>
</evidence>
<dbReference type="PANTHER" id="PTHR24421:SF10">
    <property type="entry name" value="NITRATE_NITRITE SENSOR PROTEIN NARQ"/>
    <property type="match status" value="1"/>
</dbReference>
<keyword evidence="7" id="KW-0067">ATP-binding</keyword>
<dbReference type="InterPro" id="IPR050482">
    <property type="entry name" value="Sensor_HK_TwoCompSys"/>
</dbReference>
<dbReference type="GO" id="GO:0005524">
    <property type="term" value="F:ATP binding"/>
    <property type="evidence" value="ECO:0007669"/>
    <property type="project" value="UniProtKB-KW"/>
</dbReference>
<keyword evidence="4" id="KW-0808">Transferase</keyword>
<evidence type="ECO:0000256" key="2">
    <source>
        <dbReference type="ARBA" id="ARBA00012438"/>
    </source>
</evidence>
<dbReference type="AlphaFoldDB" id="A0A2S7IL33"/>
<comment type="caution">
    <text evidence="11">The sequence shown here is derived from an EMBL/GenBank/DDBJ whole genome shotgun (WGS) entry which is preliminary data.</text>
</comment>
<reference evidence="12" key="1">
    <citation type="submission" date="2018-02" db="EMBL/GenBank/DDBJ databases">
        <title>Genome sequencing of Solimonas sp. HR-BB.</title>
        <authorList>
            <person name="Lee Y."/>
            <person name="Jeon C.O."/>
        </authorList>
    </citation>
    <scope>NUCLEOTIDE SEQUENCE [LARGE SCALE GENOMIC DNA]</scope>
    <source>
        <strain evidence="12">HR-U</strain>
    </source>
</reference>
<evidence type="ECO:0000313" key="12">
    <source>
        <dbReference type="Proteomes" id="UP000239590"/>
    </source>
</evidence>
<accession>A0A2S7IL33</accession>
<keyword evidence="5" id="KW-0547">Nucleotide-binding</keyword>
<dbReference type="InterPro" id="IPR036890">
    <property type="entry name" value="HATPase_C_sf"/>
</dbReference>
<dbReference type="RefSeq" id="WP_104709589.1">
    <property type="nucleotide sequence ID" value="NZ_PTRA01000001.1"/>
</dbReference>